<dbReference type="GO" id="GO:0009002">
    <property type="term" value="F:serine-type D-Ala-D-Ala carboxypeptidase activity"/>
    <property type="evidence" value="ECO:0007669"/>
    <property type="project" value="InterPro"/>
</dbReference>
<evidence type="ECO:0000256" key="7">
    <source>
        <dbReference type="PIRSR" id="PIRSR618044-1"/>
    </source>
</evidence>
<feature type="domain" description="Peptidase S11 D-alanyl-D-alanine carboxypeptidase A N-terminal" evidence="11">
    <location>
        <begin position="30"/>
        <end position="254"/>
    </location>
</feature>
<evidence type="ECO:0000256" key="2">
    <source>
        <dbReference type="ARBA" id="ARBA00022729"/>
    </source>
</evidence>
<dbReference type="InterPro" id="IPR001967">
    <property type="entry name" value="Peptidase_S11_N"/>
</dbReference>
<accession>A0A0U4W3X6</accession>
<dbReference type="PRINTS" id="PR00725">
    <property type="entry name" value="DADACBPTASE1"/>
</dbReference>
<evidence type="ECO:0000313" key="13">
    <source>
        <dbReference type="Proteomes" id="UP000068196"/>
    </source>
</evidence>
<dbReference type="InterPro" id="IPR012338">
    <property type="entry name" value="Beta-lactam/transpept-like"/>
</dbReference>
<dbReference type="AlphaFoldDB" id="A0A0U4W3X6"/>
<keyword evidence="4" id="KW-0133">Cell shape</keyword>
<keyword evidence="2 10" id="KW-0732">Signal</keyword>
<evidence type="ECO:0000256" key="1">
    <source>
        <dbReference type="ARBA" id="ARBA00007164"/>
    </source>
</evidence>
<dbReference type="STRING" id="1653476.THC_1424"/>
<dbReference type="EMBL" id="AP014945">
    <property type="protein sequence ID" value="BAU23789.1"/>
    <property type="molecule type" value="Genomic_DNA"/>
</dbReference>
<keyword evidence="6" id="KW-0961">Cell wall biogenesis/degradation</keyword>
<dbReference type="GO" id="GO:0008360">
    <property type="term" value="P:regulation of cell shape"/>
    <property type="evidence" value="ECO:0007669"/>
    <property type="project" value="UniProtKB-KW"/>
</dbReference>
<feature type="active site" evidence="7">
    <location>
        <position position="115"/>
    </location>
</feature>
<dbReference type="OrthoDB" id="9791132at2"/>
<keyword evidence="13" id="KW-1185">Reference proteome</keyword>
<dbReference type="PANTHER" id="PTHR21581">
    <property type="entry name" value="D-ALANYL-D-ALANINE CARBOXYPEPTIDASE"/>
    <property type="match status" value="1"/>
</dbReference>
<evidence type="ECO:0000256" key="4">
    <source>
        <dbReference type="ARBA" id="ARBA00022960"/>
    </source>
</evidence>
<dbReference type="Proteomes" id="UP000068196">
    <property type="component" value="Chromosome"/>
</dbReference>
<feature type="signal peptide" evidence="10">
    <location>
        <begin position="1"/>
        <end position="19"/>
    </location>
</feature>
<evidence type="ECO:0000256" key="5">
    <source>
        <dbReference type="ARBA" id="ARBA00022984"/>
    </source>
</evidence>
<dbReference type="GO" id="GO:0009252">
    <property type="term" value="P:peptidoglycan biosynthetic process"/>
    <property type="evidence" value="ECO:0007669"/>
    <property type="project" value="UniProtKB-KW"/>
</dbReference>
<evidence type="ECO:0000259" key="11">
    <source>
        <dbReference type="Pfam" id="PF00768"/>
    </source>
</evidence>
<evidence type="ECO:0000256" key="8">
    <source>
        <dbReference type="PIRSR" id="PIRSR618044-2"/>
    </source>
</evidence>
<comment type="similarity">
    <text evidence="1 9">Belongs to the peptidase S11 family.</text>
</comment>
<dbReference type="Gene3D" id="3.40.710.10">
    <property type="entry name" value="DD-peptidase/beta-lactamase superfamily"/>
    <property type="match status" value="1"/>
</dbReference>
<dbReference type="GO" id="GO:0071555">
    <property type="term" value="P:cell wall organization"/>
    <property type="evidence" value="ECO:0007669"/>
    <property type="project" value="UniProtKB-KW"/>
</dbReference>
<gene>
    <name evidence="12" type="ORF">THC_1424</name>
</gene>
<feature type="binding site" evidence="8">
    <location>
        <position position="224"/>
    </location>
    <ligand>
        <name>substrate</name>
    </ligand>
</feature>
<protein>
    <recommendedName>
        <fullName evidence="11">Peptidase S11 D-alanyl-D-alanine carboxypeptidase A N-terminal domain-containing protein</fullName>
    </recommendedName>
</protein>
<dbReference type="KEGG" id="cthi:THC_1424"/>
<evidence type="ECO:0000256" key="3">
    <source>
        <dbReference type="ARBA" id="ARBA00022801"/>
    </source>
</evidence>
<feature type="active site" description="Acyl-ester intermediate" evidence="7">
    <location>
        <position position="60"/>
    </location>
</feature>
<dbReference type="InterPro" id="IPR018044">
    <property type="entry name" value="Peptidase_S11"/>
</dbReference>
<keyword evidence="3" id="KW-0378">Hydrolase</keyword>
<dbReference type="GO" id="GO:0006508">
    <property type="term" value="P:proteolysis"/>
    <property type="evidence" value="ECO:0007669"/>
    <property type="project" value="InterPro"/>
</dbReference>
<dbReference type="PANTHER" id="PTHR21581:SF26">
    <property type="entry name" value="D-ALANYL-D-ALANINE ENDOPEPTIDASE"/>
    <property type="match status" value="1"/>
</dbReference>
<proteinExistence type="inferred from homology"/>
<feature type="chain" id="PRO_5006853339" description="Peptidase S11 D-alanyl-D-alanine carboxypeptidase A N-terminal domain-containing protein" evidence="10">
    <location>
        <begin position="20"/>
        <end position="363"/>
    </location>
</feature>
<evidence type="ECO:0000256" key="6">
    <source>
        <dbReference type="ARBA" id="ARBA00023316"/>
    </source>
</evidence>
<feature type="active site" description="Proton acceptor" evidence="7">
    <location>
        <position position="63"/>
    </location>
</feature>
<dbReference type="RefSeq" id="WP_068515338.1">
    <property type="nucleotide sequence ID" value="NZ_AP014945.1"/>
</dbReference>
<dbReference type="Pfam" id="PF00768">
    <property type="entry name" value="Peptidase_S11"/>
    <property type="match status" value="1"/>
</dbReference>
<name>A0A0U4W3X6_9BACT</name>
<evidence type="ECO:0000313" key="12">
    <source>
        <dbReference type="EMBL" id="BAU23789.1"/>
    </source>
</evidence>
<evidence type="ECO:0000256" key="10">
    <source>
        <dbReference type="SAM" id="SignalP"/>
    </source>
</evidence>
<evidence type="ECO:0000256" key="9">
    <source>
        <dbReference type="RuleBase" id="RU004016"/>
    </source>
</evidence>
<reference evidence="12 13" key="1">
    <citation type="journal article" date="2016" name="Int. J. Syst. Evol. Microbiol.">
        <title>Caldimicrobium thiodismutans sp. nov., a sulfur-disproportionating bacterium isolated from a hot spring, and emended description of the genus Caldimicrobium.</title>
        <authorList>
            <person name="Kojima H."/>
            <person name="Umezawa K."/>
            <person name="Fukui M."/>
        </authorList>
    </citation>
    <scope>NUCLEOTIDE SEQUENCE [LARGE SCALE GENOMIC DNA]</scope>
    <source>
        <strain evidence="12 13">TF1</strain>
    </source>
</reference>
<sequence>MKKILIFFFLILFISVSHAKGEEISEYYENVLSTSAVALDGVTGQILYAKNPNIKIPPASTVKLLTAMVVLDRLNLKQRVTISKKADDTPSSPPHLNEGETYTVDDLLHLMLIKSSNQAAVALAEATAGSEEAFAELMNAKARMLGLKDSHFVTASGLPASNQYTTAYELALLLYEALKYPHIKEIINLPVKVITSSQGRTIIVKNTNKLLFEDGLKDEILGGKTGYTRLSKHCLVNVAKIKDRLVITSLLGAPYRDALWEDTKRLLNFAELVFAKKASPLIINTTVNLSIPVNFKPNSLYKSSKKVETKKKLLARQSKNKTYLSKSTKNKKLLAQQSHKKINISKKKTKKLITAEAKTKKTS</sequence>
<keyword evidence="5" id="KW-0573">Peptidoglycan synthesis</keyword>
<dbReference type="SUPFAM" id="SSF56601">
    <property type="entry name" value="beta-lactamase/transpeptidase-like"/>
    <property type="match status" value="1"/>
</dbReference>
<organism evidence="12 13">
    <name type="scientific">Caldimicrobium thiodismutans</name>
    <dbReference type="NCBI Taxonomy" id="1653476"/>
    <lineage>
        <taxon>Bacteria</taxon>
        <taxon>Pseudomonadati</taxon>
        <taxon>Thermodesulfobacteriota</taxon>
        <taxon>Thermodesulfobacteria</taxon>
        <taxon>Thermodesulfobacteriales</taxon>
        <taxon>Thermodesulfobacteriaceae</taxon>
        <taxon>Caldimicrobium</taxon>
    </lineage>
</organism>
<dbReference type="PATRIC" id="fig|1653476.3.peg.1475"/>
<reference evidence="13" key="2">
    <citation type="journal article" date="2016" name="Int. J. Syst. Evol. Microbiol.">
        <title>Caldimicrobium thiodismutans sp. nov., a sulfur-disproportionating bacterium isolated from a hot spring.</title>
        <authorList>
            <person name="Kojima H."/>
            <person name="Umezawa K."/>
            <person name="Fukui M."/>
        </authorList>
    </citation>
    <scope>NUCLEOTIDE SEQUENCE [LARGE SCALE GENOMIC DNA]</scope>
    <source>
        <strain evidence="13">TF1</strain>
    </source>
</reference>